<dbReference type="SUPFAM" id="SSF49464">
    <property type="entry name" value="Carboxypeptidase regulatory domain-like"/>
    <property type="match status" value="1"/>
</dbReference>
<feature type="signal peptide" evidence="12">
    <location>
        <begin position="1"/>
        <end position="19"/>
    </location>
</feature>
<dbReference type="InterPro" id="IPR012910">
    <property type="entry name" value="Plug_dom"/>
</dbReference>
<dbReference type="Pfam" id="PF07715">
    <property type="entry name" value="Plug"/>
    <property type="match status" value="1"/>
</dbReference>
<feature type="domain" description="TonB-dependent receptor plug" evidence="14">
    <location>
        <begin position="121"/>
        <end position="228"/>
    </location>
</feature>
<dbReference type="Pfam" id="PF00593">
    <property type="entry name" value="TonB_dep_Rec_b-barrel"/>
    <property type="match status" value="1"/>
</dbReference>
<dbReference type="Gene3D" id="2.40.170.20">
    <property type="entry name" value="TonB-dependent receptor, beta-barrel domain"/>
    <property type="match status" value="1"/>
</dbReference>
<keyword evidence="7 10" id="KW-0472">Membrane</keyword>
<evidence type="ECO:0000256" key="11">
    <source>
        <dbReference type="RuleBase" id="RU003357"/>
    </source>
</evidence>
<dbReference type="Pfam" id="PF13715">
    <property type="entry name" value="CarbopepD_reg_2"/>
    <property type="match status" value="1"/>
</dbReference>
<dbReference type="AlphaFoldDB" id="A0A841MKE2"/>
<dbReference type="Gene3D" id="2.170.130.10">
    <property type="entry name" value="TonB-dependent receptor, plug domain"/>
    <property type="match status" value="1"/>
</dbReference>
<evidence type="ECO:0000256" key="6">
    <source>
        <dbReference type="ARBA" id="ARBA00023077"/>
    </source>
</evidence>
<evidence type="ECO:0000256" key="2">
    <source>
        <dbReference type="ARBA" id="ARBA00022448"/>
    </source>
</evidence>
<organism evidence="15 16">
    <name type="scientific">Algoriphagus iocasae</name>
    <dbReference type="NCBI Taxonomy" id="1836499"/>
    <lineage>
        <taxon>Bacteria</taxon>
        <taxon>Pseudomonadati</taxon>
        <taxon>Bacteroidota</taxon>
        <taxon>Cytophagia</taxon>
        <taxon>Cytophagales</taxon>
        <taxon>Cyclobacteriaceae</taxon>
        <taxon>Algoriphagus</taxon>
    </lineage>
</organism>
<keyword evidence="5 12" id="KW-0732">Signal</keyword>
<dbReference type="RefSeq" id="WP_184492679.1">
    <property type="nucleotide sequence ID" value="NZ_JACIJO010000001.1"/>
</dbReference>
<evidence type="ECO:0000259" key="14">
    <source>
        <dbReference type="Pfam" id="PF07715"/>
    </source>
</evidence>
<dbReference type="InterPro" id="IPR008969">
    <property type="entry name" value="CarboxyPept-like_regulatory"/>
</dbReference>
<evidence type="ECO:0000256" key="5">
    <source>
        <dbReference type="ARBA" id="ARBA00022729"/>
    </source>
</evidence>
<comment type="similarity">
    <text evidence="10 11">Belongs to the TonB-dependent receptor family.</text>
</comment>
<accession>A0A841MKE2</accession>
<keyword evidence="8 15" id="KW-0675">Receptor</keyword>
<keyword evidence="3 10" id="KW-1134">Transmembrane beta strand</keyword>
<dbReference type="Gene3D" id="2.60.40.1120">
    <property type="entry name" value="Carboxypeptidase-like, regulatory domain"/>
    <property type="match status" value="1"/>
</dbReference>
<dbReference type="PANTHER" id="PTHR30069:SF29">
    <property type="entry name" value="HEMOGLOBIN AND HEMOGLOBIN-HAPTOGLOBIN-BINDING PROTEIN 1-RELATED"/>
    <property type="match status" value="1"/>
</dbReference>
<gene>
    <name evidence="15" type="ORF">FHS59_000331</name>
</gene>
<proteinExistence type="inferred from homology"/>
<evidence type="ECO:0000313" key="15">
    <source>
        <dbReference type="EMBL" id="MBB6324716.1"/>
    </source>
</evidence>
<dbReference type="InterPro" id="IPR037066">
    <property type="entry name" value="Plug_dom_sf"/>
</dbReference>
<feature type="domain" description="TonB-dependent receptor-like beta-barrel" evidence="13">
    <location>
        <begin position="339"/>
        <end position="681"/>
    </location>
</feature>
<evidence type="ECO:0000256" key="7">
    <source>
        <dbReference type="ARBA" id="ARBA00023136"/>
    </source>
</evidence>
<evidence type="ECO:0000256" key="10">
    <source>
        <dbReference type="PROSITE-ProRule" id="PRU01360"/>
    </source>
</evidence>
<comment type="caution">
    <text evidence="15">The sequence shown here is derived from an EMBL/GenBank/DDBJ whole genome shotgun (WGS) entry which is preliminary data.</text>
</comment>
<dbReference type="GO" id="GO:0015344">
    <property type="term" value="F:siderophore uptake transmembrane transporter activity"/>
    <property type="evidence" value="ECO:0007669"/>
    <property type="project" value="TreeGrafter"/>
</dbReference>
<keyword evidence="16" id="KW-1185">Reference proteome</keyword>
<evidence type="ECO:0000256" key="3">
    <source>
        <dbReference type="ARBA" id="ARBA00022452"/>
    </source>
</evidence>
<dbReference type="GO" id="GO:0009279">
    <property type="term" value="C:cell outer membrane"/>
    <property type="evidence" value="ECO:0007669"/>
    <property type="project" value="UniProtKB-SubCell"/>
</dbReference>
<evidence type="ECO:0000256" key="1">
    <source>
        <dbReference type="ARBA" id="ARBA00004571"/>
    </source>
</evidence>
<dbReference type="InterPro" id="IPR036942">
    <property type="entry name" value="Beta-barrel_TonB_sf"/>
</dbReference>
<keyword evidence="2 10" id="KW-0813">Transport</keyword>
<evidence type="ECO:0000256" key="4">
    <source>
        <dbReference type="ARBA" id="ARBA00022692"/>
    </source>
</evidence>
<dbReference type="GO" id="GO:0044718">
    <property type="term" value="P:siderophore transmembrane transport"/>
    <property type="evidence" value="ECO:0007669"/>
    <property type="project" value="TreeGrafter"/>
</dbReference>
<dbReference type="PANTHER" id="PTHR30069">
    <property type="entry name" value="TONB-DEPENDENT OUTER MEMBRANE RECEPTOR"/>
    <property type="match status" value="1"/>
</dbReference>
<name>A0A841MKE2_9BACT</name>
<feature type="chain" id="PRO_5032728349" evidence="12">
    <location>
        <begin position="20"/>
        <end position="724"/>
    </location>
</feature>
<keyword evidence="9 10" id="KW-0998">Cell outer membrane</keyword>
<dbReference type="PROSITE" id="PS52016">
    <property type="entry name" value="TONB_DEPENDENT_REC_3"/>
    <property type="match status" value="1"/>
</dbReference>
<protein>
    <submittedName>
        <fullName evidence="15">Iron complex outermembrane receptor protein</fullName>
    </submittedName>
</protein>
<evidence type="ECO:0000256" key="12">
    <source>
        <dbReference type="SAM" id="SignalP"/>
    </source>
</evidence>
<comment type="subcellular location">
    <subcellularLocation>
        <location evidence="1 10">Cell outer membrane</location>
        <topology evidence="1 10">Multi-pass membrane protein</topology>
    </subcellularLocation>
</comment>
<reference evidence="15 16" key="1">
    <citation type="submission" date="2020-08" db="EMBL/GenBank/DDBJ databases">
        <title>Genomic Encyclopedia of Type Strains, Phase IV (KMG-IV): sequencing the most valuable type-strain genomes for metagenomic binning, comparative biology and taxonomic classification.</title>
        <authorList>
            <person name="Goeker M."/>
        </authorList>
    </citation>
    <scope>NUCLEOTIDE SEQUENCE [LARGE SCALE GENOMIC DNA]</scope>
    <source>
        <strain evidence="15 16">DSM 102044</strain>
    </source>
</reference>
<evidence type="ECO:0000313" key="16">
    <source>
        <dbReference type="Proteomes" id="UP000588604"/>
    </source>
</evidence>
<sequence length="724" mass="81142">MLKYFLVGILLFASQSVFSQSTYQAKIIDEDSGTPLIGATLLFREISLGAVSDENGFVTVKEIPDGTYTLEIRFLGYESQKVKRTFPLETSENPEVFSLGHSEEEMEVLVVQSNRSSRVIEDVPTRVEIIAGEELSEKGNMKPGDIRMLLNESTGIQTQQTSATSYNSSIRIQGLDGKYTQLLRDGFPLYAGYSSGLSLMQIAPLDLAQVEVIKGASSTLYGGGAIAGLVNLISKTPEDEPELSVMLNGTSSLGLDASAYYAAKKGKIGTTIFTSYNKGTAYDPAKIGLTAIPKFDRFTINPKLFWDINPQSSLVLGLNLMREDRLGGNIDFIEGESVSDPYFEKNATDRISTSLNYQNQLSEATQLTIKNSLSFYDRSIEVPDFLFSGKQFSSFSEVNINSQGKKSEWIGGLNLWTDKFTQKEGNEALPLDYTLNTFGAFVQNLWNISEQWTLESGFRLDYQKDYGAFPLPKISAMYKPSDALTFRLGGGLGYKSPTVFTEDAERNHFQNILPIDPKLFDAEKSAGTNLDINYRVAIGDELSLVANTLFFYTSIQNPLLLTPVGSNYEFQQPLGSLETQGVEVNMKWNYKDFKLFVGYTFADVNQQYNDIKSTYPLVAKHRINNVLMYEKHENFWIGLEAYYFSHQQLNDGKTGKSYWIVGLMSEKKFGENFSVFLNFENFLDTRQTRFDTIYTGNLPNPEFRDIYAPVDGFVINGGIKFRLL</sequence>
<evidence type="ECO:0000259" key="13">
    <source>
        <dbReference type="Pfam" id="PF00593"/>
    </source>
</evidence>
<dbReference type="SUPFAM" id="SSF56935">
    <property type="entry name" value="Porins"/>
    <property type="match status" value="1"/>
</dbReference>
<keyword evidence="4 10" id="KW-0812">Transmembrane</keyword>
<keyword evidence="6 11" id="KW-0798">TonB box</keyword>
<dbReference type="InterPro" id="IPR039426">
    <property type="entry name" value="TonB-dep_rcpt-like"/>
</dbReference>
<dbReference type="EMBL" id="JACIJO010000001">
    <property type="protein sequence ID" value="MBB6324716.1"/>
    <property type="molecule type" value="Genomic_DNA"/>
</dbReference>
<evidence type="ECO:0000256" key="9">
    <source>
        <dbReference type="ARBA" id="ARBA00023237"/>
    </source>
</evidence>
<evidence type="ECO:0000256" key="8">
    <source>
        <dbReference type="ARBA" id="ARBA00023170"/>
    </source>
</evidence>
<dbReference type="Proteomes" id="UP000588604">
    <property type="component" value="Unassembled WGS sequence"/>
</dbReference>
<dbReference type="InterPro" id="IPR000531">
    <property type="entry name" value="Beta-barrel_TonB"/>
</dbReference>